<dbReference type="Gene3D" id="3.40.50.720">
    <property type="entry name" value="NAD(P)-binding Rossmann-like Domain"/>
    <property type="match status" value="1"/>
</dbReference>
<evidence type="ECO:0000259" key="12">
    <source>
        <dbReference type="SMART" id="SM00822"/>
    </source>
</evidence>
<evidence type="ECO:0000256" key="6">
    <source>
        <dbReference type="ARBA" id="ARBA00022919"/>
    </source>
</evidence>
<comment type="subcellular location">
    <subcellularLocation>
        <location evidence="1">Endoplasmic reticulum</location>
    </subcellularLocation>
</comment>
<dbReference type="SUPFAM" id="SSF51735">
    <property type="entry name" value="NAD(P)-binding Rossmann-fold domains"/>
    <property type="match status" value="1"/>
</dbReference>
<dbReference type="SMART" id="SM00822">
    <property type="entry name" value="PKS_KR"/>
    <property type="match status" value="1"/>
</dbReference>
<feature type="transmembrane region" description="Helical" evidence="11">
    <location>
        <begin position="42"/>
        <end position="64"/>
    </location>
</feature>
<dbReference type="GO" id="GO:0047560">
    <property type="term" value="F:3-dehydrosphinganine reductase activity"/>
    <property type="evidence" value="ECO:0007669"/>
    <property type="project" value="UniProtKB-EC"/>
</dbReference>
<comment type="pathway">
    <text evidence="2">Lipid metabolism; sphingolipid metabolism.</text>
</comment>
<dbReference type="GO" id="GO:0006666">
    <property type="term" value="P:3-keto-sphinganine metabolic process"/>
    <property type="evidence" value="ECO:0007669"/>
    <property type="project" value="InterPro"/>
</dbReference>
<evidence type="ECO:0000256" key="9">
    <source>
        <dbReference type="ARBA" id="ARBA00026112"/>
    </source>
</evidence>
<evidence type="ECO:0000256" key="2">
    <source>
        <dbReference type="ARBA" id="ARBA00004760"/>
    </source>
</evidence>
<dbReference type="FunFam" id="3.40.50.720:FF:000468">
    <property type="entry name" value="Short-chain dehydrogenase, putative"/>
    <property type="match status" value="1"/>
</dbReference>
<dbReference type="CDD" id="cd08939">
    <property type="entry name" value="KDSR-like_SDR_c"/>
    <property type="match status" value="1"/>
</dbReference>
<keyword evidence="7" id="KW-0560">Oxidoreductase</keyword>
<keyword evidence="11" id="KW-1133">Transmembrane helix</keyword>
<keyword evidence="8" id="KW-0443">Lipid metabolism</keyword>
<protein>
    <recommendedName>
        <fullName evidence="9">3-dehydrosphinganine reductase</fullName>
        <ecNumber evidence="9">1.1.1.102</ecNumber>
    </recommendedName>
</protein>
<dbReference type="GO" id="GO:0030148">
    <property type="term" value="P:sphingolipid biosynthetic process"/>
    <property type="evidence" value="ECO:0007669"/>
    <property type="project" value="InterPro"/>
</dbReference>
<dbReference type="InterPro" id="IPR045022">
    <property type="entry name" value="KDSR-like"/>
</dbReference>
<proteinExistence type="inferred from homology"/>
<dbReference type="PANTHER" id="PTHR43550">
    <property type="entry name" value="3-KETODIHYDROSPHINGOSINE REDUCTASE"/>
    <property type="match status" value="1"/>
</dbReference>
<evidence type="ECO:0000256" key="8">
    <source>
        <dbReference type="ARBA" id="ARBA00023098"/>
    </source>
</evidence>
<gene>
    <name evidence="13" type="ORF">HAND00432_LOCUS35537</name>
</gene>
<evidence type="ECO:0000256" key="1">
    <source>
        <dbReference type="ARBA" id="ARBA00004240"/>
    </source>
</evidence>
<dbReference type="InterPro" id="IPR002347">
    <property type="entry name" value="SDR_fam"/>
</dbReference>
<dbReference type="InterPro" id="IPR036291">
    <property type="entry name" value="NAD(P)-bd_dom_sf"/>
</dbReference>
<sequence length="370" mass="39774">MEGDRRTLRPPLINMVQFSLPWNLVAITASTSEGATVTLQPVVLNVAAAFALGIFALIVTPTIIRALKGSKKWAGKHVLVTGGSQGIGKEIAMEFARRGAHVTIMARTEATLKASVAEVKAQAKSSDQKVDYVTCDVGDYASVQKSVASAEAKLGSIDTVVANAGLSIPKYFLEQDVKDFEKTMRVNYMGCVHICKAVAPGMCERGEGSIIIVASAAAVVAIIGYSSYAPSKWACRGFADSLRTELCGFGVSVHIAYPPDTDTPGFAEENKNKPQECKEFNELVGGVNPPRAVAASMVDGASRGLYHLPSPEWLQNRLVDTMAGVSPRNNAVLEWMMMPMLCAIEWGFRFVVDHFGAKHGKTYRAKAKTN</sequence>
<evidence type="ECO:0000256" key="7">
    <source>
        <dbReference type="ARBA" id="ARBA00023002"/>
    </source>
</evidence>
<comment type="pathway">
    <text evidence="3">Sphingolipid metabolism.</text>
</comment>
<keyword evidence="11" id="KW-0812">Transmembrane</keyword>
<evidence type="ECO:0000256" key="10">
    <source>
        <dbReference type="RuleBase" id="RU000363"/>
    </source>
</evidence>
<dbReference type="PRINTS" id="PR00080">
    <property type="entry name" value="SDRFAMILY"/>
</dbReference>
<accession>A0A7S1HKU3</accession>
<comment type="similarity">
    <text evidence="10">Belongs to the short-chain dehydrogenases/reductases (SDR) family.</text>
</comment>
<evidence type="ECO:0000313" key="13">
    <source>
        <dbReference type="EMBL" id="CAD8984524.1"/>
    </source>
</evidence>
<reference evidence="13" key="1">
    <citation type="submission" date="2021-01" db="EMBL/GenBank/DDBJ databases">
        <authorList>
            <person name="Corre E."/>
            <person name="Pelletier E."/>
            <person name="Niang G."/>
            <person name="Scheremetjew M."/>
            <person name="Finn R."/>
            <person name="Kale V."/>
            <person name="Holt S."/>
            <person name="Cochrane G."/>
            <person name="Meng A."/>
            <person name="Brown T."/>
            <person name="Cohen L."/>
        </authorList>
    </citation>
    <scope>NUCLEOTIDE SEQUENCE</scope>
    <source>
        <strain evidence="13">CCMP644</strain>
    </source>
</reference>
<organism evidence="13">
    <name type="scientific">Hemiselmis andersenii</name>
    <name type="common">Cryptophyte alga</name>
    <dbReference type="NCBI Taxonomy" id="464988"/>
    <lineage>
        <taxon>Eukaryota</taxon>
        <taxon>Cryptophyceae</taxon>
        <taxon>Cryptomonadales</taxon>
        <taxon>Hemiselmidaceae</taxon>
        <taxon>Hemiselmis</taxon>
    </lineage>
</organism>
<dbReference type="EC" id="1.1.1.102" evidence="9"/>
<evidence type="ECO:0000256" key="5">
    <source>
        <dbReference type="ARBA" id="ARBA00022857"/>
    </source>
</evidence>
<keyword evidence="6" id="KW-0746">Sphingolipid metabolism</keyword>
<keyword evidence="11" id="KW-0472">Membrane</keyword>
<evidence type="ECO:0000256" key="3">
    <source>
        <dbReference type="ARBA" id="ARBA00004991"/>
    </source>
</evidence>
<name>A0A7S1HKU3_HEMAN</name>
<keyword evidence="4" id="KW-0256">Endoplasmic reticulum</keyword>
<evidence type="ECO:0000256" key="4">
    <source>
        <dbReference type="ARBA" id="ARBA00022824"/>
    </source>
</evidence>
<dbReference type="PRINTS" id="PR00081">
    <property type="entry name" value="GDHRDH"/>
</dbReference>
<feature type="domain" description="Ketoreductase" evidence="12">
    <location>
        <begin position="76"/>
        <end position="261"/>
    </location>
</feature>
<dbReference type="InterPro" id="IPR057326">
    <property type="entry name" value="KR_dom"/>
</dbReference>
<dbReference type="EMBL" id="HBFX01059057">
    <property type="protein sequence ID" value="CAD8984524.1"/>
    <property type="molecule type" value="Transcribed_RNA"/>
</dbReference>
<dbReference type="Pfam" id="PF00106">
    <property type="entry name" value="adh_short"/>
    <property type="match status" value="1"/>
</dbReference>
<keyword evidence="5" id="KW-0521">NADP</keyword>
<evidence type="ECO:0000256" key="11">
    <source>
        <dbReference type="SAM" id="Phobius"/>
    </source>
</evidence>
<dbReference type="PANTHER" id="PTHR43550:SF3">
    <property type="entry name" value="3-KETODIHYDROSPHINGOSINE REDUCTASE"/>
    <property type="match status" value="1"/>
</dbReference>
<dbReference type="GO" id="GO:0005789">
    <property type="term" value="C:endoplasmic reticulum membrane"/>
    <property type="evidence" value="ECO:0007669"/>
    <property type="project" value="TreeGrafter"/>
</dbReference>
<dbReference type="AlphaFoldDB" id="A0A7S1HKU3"/>